<protein>
    <submittedName>
        <fullName evidence="2">Uncharacterized protein</fullName>
    </submittedName>
</protein>
<reference evidence="2 3" key="1">
    <citation type="journal article" date="2021" name="Commun. Biol.">
        <title>The genome of Shorea leprosula (Dipterocarpaceae) highlights the ecological relevance of drought in aseasonal tropical rainforests.</title>
        <authorList>
            <person name="Ng K.K.S."/>
            <person name="Kobayashi M.J."/>
            <person name="Fawcett J.A."/>
            <person name="Hatakeyama M."/>
            <person name="Paape T."/>
            <person name="Ng C.H."/>
            <person name="Ang C.C."/>
            <person name="Tnah L.H."/>
            <person name="Lee C.T."/>
            <person name="Nishiyama T."/>
            <person name="Sese J."/>
            <person name="O'Brien M.J."/>
            <person name="Copetti D."/>
            <person name="Mohd Noor M.I."/>
            <person name="Ong R.C."/>
            <person name="Putra M."/>
            <person name="Sireger I.Z."/>
            <person name="Indrioko S."/>
            <person name="Kosugi Y."/>
            <person name="Izuno A."/>
            <person name="Isagi Y."/>
            <person name="Lee S.L."/>
            <person name="Shimizu K.K."/>
        </authorList>
    </citation>
    <scope>NUCLEOTIDE SEQUENCE [LARGE SCALE GENOMIC DNA]</scope>
    <source>
        <strain evidence="2">214</strain>
    </source>
</reference>
<sequence length="87" mass="9585">MSARAKGFLISEDIYESSPERQKRGSCSAQEVKSTQPPEIPATRICCSPAEEEDTNTQYPISSHLNKEKKPKICSPAEGRTPTQICS</sequence>
<organism evidence="2 3">
    <name type="scientific">Rubroshorea leprosula</name>
    <dbReference type="NCBI Taxonomy" id="152421"/>
    <lineage>
        <taxon>Eukaryota</taxon>
        <taxon>Viridiplantae</taxon>
        <taxon>Streptophyta</taxon>
        <taxon>Embryophyta</taxon>
        <taxon>Tracheophyta</taxon>
        <taxon>Spermatophyta</taxon>
        <taxon>Magnoliopsida</taxon>
        <taxon>eudicotyledons</taxon>
        <taxon>Gunneridae</taxon>
        <taxon>Pentapetalae</taxon>
        <taxon>rosids</taxon>
        <taxon>malvids</taxon>
        <taxon>Malvales</taxon>
        <taxon>Dipterocarpaceae</taxon>
        <taxon>Rubroshorea</taxon>
    </lineage>
</organism>
<evidence type="ECO:0000256" key="1">
    <source>
        <dbReference type="SAM" id="MobiDB-lite"/>
    </source>
</evidence>
<gene>
    <name evidence="2" type="ORF">SLEP1_g32420</name>
</gene>
<keyword evidence="3" id="KW-1185">Reference proteome</keyword>
<feature type="region of interest" description="Disordered" evidence="1">
    <location>
        <begin position="1"/>
        <end position="87"/>
    </location>
</feature>
<name>A0AAV5KDB2_9ROSI</name>
<evidence type="ECO:0000313" key="3">
    <source>
        <dbReference type="Proteomes" id="UP001054252"/>
    </source>
</evidence>
<accession>A0AAV5KDB2</accession>
<dbReference type="EMBL" id="BPVZ01000060">
    <property type="protein sequence ID" value="GKV22558.1"/>
    <property type="molecule type" value="Genomic_DNA"/>
</dbReference>
<evidence type="ECO:0000313" key="2">
    <source>
        <dbReference type="EMBL" id="GKV22558.1"/>
    </source>
</evidence>
<proteinExistence type="predicted"/>
<comment type="caution">
    <text evidence="2">The sequence shown here is derived from an EMBL/GenBank/DDBJ whole genome shotgun (WGS) entry which is preliminary data.</text>
</comment>
<dbReference type="AlphaFoldDB" id="A0AAV5KDB2"/>
<feature type="compositionally biased region" description="Polar residues" evidence="1">
    <location>
        <begin position="25"/>
        <end position="37"/>
    </location>
</feature>
<dbReference type="Proteomes" id="UP001054252">
    <property type="component" value="Unassembled WGS sequence"/>
</dbReference>